<dbReference type="GO" id="GO:0005886">
    <property type="term" value="C:plasma membrane"/>
    <property type="evidence" value="ECO:0007669"/>
    <property type="project" value="UniProtKB-SubCell"/>
</dbReference>
<protein>
    <submittedName>
        <fullName evidence="2">ABC transporter permease</fullName>
    </submittedName>
</protein>
<dbReference type="Proteomes" id="UP000261080">
    <property type="component" value="Unassembled WGS sequence"/>
</dbReference>
<dbReference type="Pfam" id="PF12679">
    <property type="entry name" value="ABC2_membrane_2"/>
    <property type="match status" value="1"/>
</dbReference>
<name>A0A3E3K1L8_9FIRM</name>
<feature type="transmembrane region" description="Helical" evidence="1">
    <location>
        <begin position="167"/>
        <end position="188"/>
    </location>
</feature>
<evidence type="ECO:0000313" key="2">
    <source>
        <dbReference type="EMBL" id="RGE86953.1"/>
    </source>
</evidence>
<evidence type="ECO:0000256" key="1">
    <source>
        <dbReference type="SAM" id="Phobius"/>
    </source>
</evidence>
<dbReference type="GO" id="GO:0140359">
    <property type="term" value="F:ABC-type transporter activity"/>
    <property type="evidence" value="ECO:0007669"/>
    <property type="project" value="InterPro"/>
</dbReference>
<accession>A0A3E3K1L8</accession>
<feature type="transmembrane region" description="Helical" evidence="1">
    <location>
        <begin position="322"/>
        <end position="343"/>
    </location>
</feature>
<dbReference type="EMBL" id="QVLX01000004">
    <property type="protein sequence ID" value="RGE86953.1"/>
    <property type="molecule type" value="Genomic_DNA"/>
</dbReference>
<gene>
    <name evidence="2" type="ORF">DW016_08345</name>
</gene>
<evidence type="ECO:0000313" key="3">
    <source>
        <dbReference type="Proteomes" id="UP000261080"/>
    </source>
</evidence>
<keyword evidence="1" id="KW-0472">Membrane</keyword>
<feature type="transmembrane region" description="Helical" evidence="1">
    <location>
        <begin position="253"/>
        <end position="278"/>
    </location>
</feature>
<dbReference type="OrthoDB" id="1769550at2"/>
<dbReference type="AlphaFoldDB" id="A0A3E3K1L8"/>
<keyword evidence="1" id="KW-1133">Transmembrane helix</keyword>
<comment type="caution">
    <text evidence="2">The sequence shown here is derived from an EMBL/GenBank/DDBJ whole genome shotgun (WGS) entry which is preliminary data.</text>
</comment>
<organism evidence="2 3">
    <name type="scientific">Sellimonas intestinalis</name>
    <dbReference type="NCBI Taxonomy" id="1653434"/>
    <lineage>
        <taxon>Bacteria</taxon>
        <taxon>Bacillati</taxon>
        <taxon>Bacillota</taxon>
        <taxon>Clostridia</taxon>
        <taxon>Lachnospirales</taxon>
        <taxon>Lachnospiraceae</taxon>
        <taxon>Sellimonas</taxon>
    </lineage>
</organism>
<proteinExistence type="predicted"/>
<feature type="transmembrane region" description="Helical" evidence="1">
    <location>
        <begin position="17"/>
        <end position="37"/>
    </location>
</feature>
<keyword evidence="3" id="KW-1185">Reference proteome</keyword>
<reference evidence="2 3" key="1">
    <citation type="submission" date="2018-08" db="EMBL/GenBank/DDBJ databases">
        <title>A genome reference for cultivated species of the human gut microbiota.</title>
        <authorList>
            <person name="Zou Y."/>
            <person name="Xue W."/>
            <person name="Luo G."/>
        </authorList>
    </citation>
    <scope>NUCLEOTIDE SEQUENCE [LARGE SCALE GENOMIC DNA]</scope>
    <source>
        <strain evidence="2 3">AF37-2AT</strain>
    </source>
</reference>
<feature type="transmembrane region" description="Helical" evidence="1">
    <location>
        <begin position="208"/>
        <end position="241"/>
    </location>
</feature>
<keyword evidence="1" id="KW-0812">Transmembrane</keyword>
<sequence>MKGMIRQELKNYFKNPLYWVGILFILYGLFQILSPYLDVHYFHSKQEVQQTKPESLADADIMDGYVKSTEKERIDLAAKKIQSMIVKEFGEDAENVRKTLKEIRESGKSVSEMSDAIGEIYGYPKGYSFQYYYQVYEYHKGTKNEINKDLKEKLTAHSYSWYFGRKFADFGGLYLGFFSAVLLAFLFIRDTKRDTYELLHTKPVTAKAYVFGKAAGGFFSMAAAWLLFVVVFFALSAVAGIRNGLPVSLIEFLIPAVCYMLPNVLMIVSVYTIIALGFRNPLPGVPFLFLYLMYSNRGPLRPLAITVRFDGGFLEAVAPRAVYNQVFLLVVSAGLLFMASAIWKRRRIG</sequence>
<dbReference type="RefSeq" id="WP_117493516.1">
    <property type="nucleotide sequence ID" value="NZ_JBKVOA010000002.1"/>
</dbReference>